<feature type="region of interest" description="Disordered" evidence="1">
    <location>
        <begin position="1"/>
        <end position="32"/>
    </location>
</feature>
<evidence type="ECO:0000259" key="2">
    <source>
        <dbReference type="Pfam" id="PF10006"/>
    </source>
</evidence>
<dbReference type="Pfam" id="PF10006">
    <property type="entry name" value="DUF2249"/>
    <property type="match status" value="1"/>
</dbReference>
<protein>
    <recommendedName>
        <fullName evidence="2">DUF2249 domain-containing protein</fullName>
    </recommendedName>
</protein>
<evidence type="ECO:0000313" key="3">
    <source>
        <dbReference type="EMBL" id="ARU52615.1"/>
    </source>
</evidence>
<evidence type="ECO:0000256" key="1">
    <source>
        <dbReference type="SAM" id="MobiDB-lite"/>
    </source>
</evidence>
<feature type="domain" description="DUF2249" evidence="2">
    <location>
        <begin position="42"/>
        <end position="111"/>
    </location>
</feature>
<gene>
    <name evidence="3" type="ORF">CBR64_15285</name>
</gene>
<dbReference type="KEGG" id="cceu:CBR64_15285"/>
<name>A0A1Y0HZ83_CELCE</name>
<proteinExistence type="predicted"/>
<sequence>MAAEPIEITEPPQHAAVNEEGPGEGTEEGHTCGCAHDDAEIVLDVRTIPHAVRHGVVFGALEALAPGDGLVLVAPHDPLPLLAQLEGREPGAFDREYLSREATEVSIRLTRRPVPAQD</sequence>
<reference evidence="3 4" key="1">
    <citation type="submission" date="2017-05" db="EMBL/GenBank/DDBJ databases">
        <authorList>
            <person name="Song R."/>
            <person name="Chenine A.L."/>
            <person name="Ruprecht R.M."/>
        </authorList>
    </citation>
    <scope>NUCLEOTIDE SEQUENCE [LARGE SCALE GENOMIC DNA]</scope>
    <source>
        <strain evidence="3 4">PSBB019</strain>
    </source>
</reference>
<dbReference type="AlphaFoldDB" id="A0A1Y0HZ83"/>
<dbReference type="Proteomes" id="UP000196228">
    <property type="component" value="Chromosome"/>
</dbReference>
<evidence type="ECO:0000313" key="4">
    <source>
        <dbReference type="Proteomes" id="UP000196228"/>
    </source>
</evidence>
<dbReference type="OrthoDB" id="8451629at2"/>
<accession>A0A1Y0HZ83</accession>
<dbReference type="EMBL" id="CP021383">
    <property type="protein sequence ID" value="ARU52615.1"/>
    <property type="molecule type" value="Genomic_DNA"/>
</dbReference>
<organism evidence="3 4">
    <name type="scientific">Cellulosimicrobium cellulans</name>
    <name type="common">Arthrobacter luteus</name>
    <dbReference type="NCBI Taxonomy" id="1710"/>
    <lineage>
        <taxon>Bacteria</taxon>
        <taxon>Bacillati</taxon>
        <taxon>Actinomycetota</taxon>
        <taxon>Actinomycetes</taxon>
        <taxon>Micrococcales</taxon>
        <taxon>Promicromonosporaceae</taxon>
        <taxon>Cellulosimicrobium</taxon>
    </lineage>
</organism>
<dbReference type="RefSeq" id="WP_087471580.1">
    <property type="nucleotide sequence ID" value="NZ_CP021383.1"/>
</dbReference>
<dbReference type="InterPro" id="IPR018720">
    <property type="entry name" value="DUF2249"/>
</dbReference>